<gene>
    <name evidence="2" type="ORF">WM40_04835</name>
</gene>
<dbReference type="PANTHER" id="PTHR11895:SF176">
    <property type="entry name" value="AMIDASE AMID-RELATED"/>
    <property type="match status" value="1"/>
</dbReference>
<dbReference type="Gene3D" id="3.90.1300.10">
    <property type="entry name" value="Amidase signature (AS) domain"/>
    <property type="match status" value="1"/>
</dbReference>
<name>A0A0F5K594_9BURK</name>
<dbReference type="GO" id="GO:0004040">
    <property type="term" value="F:amidase activity"/>
    <property type="evidence" value="ECO:0007669"/>
    <property type="project" value="UniProtKB-EC"/>
</dbReference>
<sequence>MTTAFDPKTPIAELANALARGDTTSRALTEIALERIAAAGGNGAHAFVSVDADGARAQADAIDTQRKAGRLLSPLAGLPVSVKDLFDVAGQPTRAGSAVLADAAPATSDAEVVSRLRAAGAVLIGRSNMSEFAFSGLGMNPHFGSPASPWRPHERRVSGGSSSGAAVSVAEGMAAYGLGTDTGGSLRIPAAFCGVTGFKPSANRIPGQGAIPLSMTLDSFGAIAPTVQCCAIIDQVLAGAPERAAALALQEPIPSGKKRGNAGARAADIAGRRFAIVTNVVMEGVEPEVERAFEAALARLSNLGADLVDMRFDALDRLTSINKFGFSPIEAWWYHRDWVATRAASYDARVLARIRIGETASAADYLDLLAARRAVIAEAAQAFAGYDAILMPTAPMLPPQIDDLKSDAAFFAANGRALRNPSIINFIDGCALSIPAPAYDDAPVGLMVAGLHGQDAEILAVGESIEAGLNS</sequence>
<dbReference type="Pfam" id="PF01425">
    <property type="entry name" value="Amidase"/>
    <property type="match status" value="1"/>
</dbReference>
<reference evidence="2 3" key="1">
    <citation type="submission" date="2015-03" db="EMBL/GenBank/DDBJ databases">
        <title>Draft Genome Sequence of Burkholderia andropogonis type strain ICMP2807, isolated from Sorghum bicolor.</title>
        <authorList>
            <person name="Lopes-Santos L."/>
            <person name="Castro D.B."/>
            <person name="Ottoboni L.M."/>
            <person name="Park D."/>
            <person name="Weirc B.S."/>
            <person name="Destefano S.A."/>
        </authorList>
    </citation>
    <scope>NUCLEOTIDE SEQUENCE [LARGE SCALE GENOMIC DNA]</scope>
    <source>
        <strain evidence="2 3">ICMP2807</strain>
    </source>
</reference>
<evidence type="ECO:0000313" key="2">
    <source>
        <dbReference type="EMBL" id="KKB64712.1"/>
    </source>
</evidence>
<accession>A0A0F5K594</accession>
<dbReference type="InterPro" id="IPR023631">
    <property type="entry name" value="Amidase_dom"/>
</dbReference>
<dbReference type="STRING" id="28092.WM40_04835"/>
<dbReference type="InterPro" id="IPR020556">
    <property type="entry name" value="Amidase_CS"/>
</dbReference>
<dbReference type="SUPFAM" id="SSF75304">
    <property type="entry name" value="Amidase signature (AS) enzymes"/>
    <property type="match status" value="1"/>
</dbReference>
<keyword evidence="2" id="KW-0378">Hydrolase</keyword>
<dbReference type="AlphaFoldDB" id="A0A0F5K594"/>
<dbReference type="EMBL" id="LAQU01000003">
    <property type="protein sequence ID" value="KKB64712.1"/>
    <property type="molecule type" value="Genomic_DNA"/>
</dbReference>
<dbReference type="PATRIC" id="fig|28092.6.peg.1146"/>
<dbReference type="Proteomes" id="UP000033618">
    <property type="component" value="Unassembled WGS sequence"/>
</dbReference>
<evidence type="ECO:0000259" key="1">
    <source>
        <dbReference type="Pfam" id="PF01425"/>
    </source>
</evidence>
<dbReference type="RefSeq" id="WP_024903596.1">
    <property type="nucleotide sequence ID" value="NZ_CADFGU010000005.1"/>
</dbReference>
<keyword evidence="3" id="KW-1185">Reference proteome</keyword>
<protein>
    <submittedName>
        <fullName evidence="2">Amidase</fullName>
        <ecNumber evidence="2">3.5.1.4</ecNumber>
    </submittedName>
</protein>
<dbReference type="PROSITE" id="PS00571">
    <property type="entry name" value="AMIDASES"/>
    <property type="match status" value="1"/>
</dbReference>
<proteinExistence type="predicted"/>
<evidence type="ECO:0000313" key="3">
    <source>
        <dbReference type="Proteomes" id="UP000033618"/>
    </source>
</evidence>
<dbReference type="PANTHER" id="PTHR11895">
    <property type="entry name" value="TRANSAMIDASE"/>
    <property type="match status" value="1"/>
</dbReference>
<dbReference type="InterPro" id="IPR036928">
    <property type="entry name" value="AS_sf"/>
</dbReference>
<dbReference type="EC" id="3.5.1.4" evidence="2"/>
<organism evidence="2 3">
    <name type="scientific">Robbsia andropogonis</name>
    <dbReference type="NCBI Taxonomy" id="28092"/>
    <lineage>
        <taxon>Bacteria</taxon>
        <taxon>Pseudomonadati</taxon>
        <taxon>Pseudomonadota</taxon>
        <taxon>Betaproteobacteria</taxon>
        <taxon>Burkholderiales</taxon>
        <taxon>Burkholderiaceae</taxon>
        <taxon>Robbsia</taxon>
    </lineage>
</organism>
<comment type="caution">
    <text evidence="2">The sequence shown here is derived from an EMBL/GenBank/DDBJ whole genome shotgun (WGS) entry which is preliminary data.</text>
</comment>
<dbReference type="InterPro" id="IPR000120">
    <property type="entry name" value="Amidase"/>
</dbReference>
<dbReference type="OrthoDB" id="112488at2"/>
<dbReference type="NCBIfam" id="NF005460">
    <property type="entry name" value="PRK07056.1"/>
    <property type="match status" value="1"/>
</dbReference>
<feature type="domain" description="Amidase" evidence="1">
    <location>
        <begin position="28"/>
        <end position="459"/>
    </location>
</feature>